<organism evidence="1 2">
    <name type="scientific">Almyronema epifaneia S1</name>
    <dbReference type="NCBI Taxonomy" id="2991925"/>
    <lineage>
        <taxon>Bacteria</taxon>
        <taxon>Bacillati</taxon>
        <taxon>Cyanobacteriota</taxon>
        <taxon>Cyanophyceae</taxon>
        <taxon>Nodosilineales</taxon>
        <taxon>Nodosilineaceae</taxon>
        <taxon>Almyronema</taxon>
        <taxon>Almyronema epifaneia</taxon>
    </lineage>
</organism>
<gene>
    <name evidence="1" type="ORF">ACFVKH_06810</name>
</gene>
<name>A0ABW6ICT7_9CYAN</name>
<comment type="caution">
    <text evidence="1">The sequence shown here is derived from an EMBL/GenBank/DDBJ whole genome shotgun (WGS) entry which is preliminary data.</text>
</comment>
<keyword evidence="2" id="KW-1185">Reference proteome</keyword>
<proteinExistence type="predicted"/>
<evidence type="ECO:0000313" key="2">
    <source>
        <dbReference type="Proteomes" id="UP001600165"/>
    </source>
</evidence>
<dbReference type="Proteomes" id="UP001600165">
    <property type="component" value="Unassembled WGS sequence"/>
</dbReference>
<accession>A0ABW6ICT7</accession>
<reference evidence="1 2" key="1">
    <citation type="submission" date="2024-10" db="EMBL/GenBank/DDBJ databases">
        <authorList>
            <person name="Ratan Roy A."/>
            <person name="Morales Sandoval P.H."/>
            <person name="De Los Santos Villalobos S."/>
            <person name="Chakraborty S."/>
            <person name="Mukherjee J."/>
        </authorList>
    </citation>
    <scope>NUCLEOTIDE SEQUENCE [LARGE SCALE GENOMIC DNA]</scope>
    <source>
        <strain evidence="1 2">S1</strain>
    </source>
</reference>
<dbReference type="RefSeq" id="WP_377963287.1">
    <property type="nucleotide sequence ID" value="NZ_JBHZOL010000044.1"/>
</dbReference>
<protein>
    <submittedName>
        <fullName evidence="1">Alpha-amylase</fullName>
    </submittedName>
</protein>
<dbReference type="InterPro" id="IPR053842">
    <property type="entry name" value="NikA-like"/>
</dbReference>
<dbReference type="Pfam" id="PF21983">
    <property type="entry name" value="NikA-like"/>
    <property type="match status" value="1"/>
</dbReference>
<evidence type="ECO:0000313" key="1">
    <source>
        <dbReference type="EMBL" id="MFE4105978.1"/>
    </source>
</evidence>
<sequence length="108" mass="12338">MPKSTNRTETIEVQCTFEQKAQIREYSAGSGTSMSTYLLDCGLKRRRQVEGPLINLLLYKRLGELSEILESQPQSCELQAILDLIWEVRREIALRRIGEAAEKGVLLR</sequence>
<dbReference type="EMBL" id="JBHZOL010000044">
    <property type="protein sequence ID" value="MFE4105978.1"/>
    <property type="molecule type" value="Genomic_DNA"/>
</dbReference>